<evidence type="ECO:0008006" key="3">
    <source>
        <dbReference type="Google" id="ProtNLM"/>
    </source>
</evidence>
<name>A0A8J7CCE3_9BACT</name>
<dbReference type="Proteomes" id="UP000648239">
    <property type="component" value="Unassembled WGS sequence"/>
</dbReference>
<sequence>MRGTIVSLILILLLCTGAGLPASLEGDWVLVEQHYGKGARNILGDELPVRLSIHLGAGGPAVMIRAGDHPAASWPVWIGPDGPAAVTLQERTVDPAAGTVEARFTLASPSDPGFEFDVAEEYRLTPEGDALIGTMTVSFRRDGEPRGSFVLTSRFERAPR</sequence>
<dbReference type="AlphaFoldDB" id="A0A8J7CCE3"/>
<evidence type="ECO:0000313" key="2">
    <source>
        <dbReference type="Proteomes" id="UP000648239"/>
    </source>
</evidence>
<gene>
    <name evidence="1" type="ORF">IFK94_04245</name>
</gene>
<accession>A0A8J7CCE3</accession>
<reference evidence="1 2" key="1">
    <citation type="submission" date="2020-08" db="EMBL/GenBank/DDBJ databases">
        <title>Acidobacteriota in marine sediments use diverse sulfur dissimilation pathways.</title>
        <authorList>
            <person name="Wasmund K."/>
        </authorList>
    </citation>
    <scope>NUCLEOTIDE SEQUENCE [LARGE SCALE GENOMIC DNA]</scope>
    <source>
        <strain evidence="1">MAG AM4</strain>
    </source>
</reference>
<organism evidence="1 2">
    <name type="scientific">Candidatus Polarisedimenticola svalbardensis</name>
    <dbReference type="NCBI Taxonomy" id="2886004"/>
    <lineage>
        <taxon>Bacteria</taxon>
        <taxon>Pseudomonadati</taxon>
        <taxon>Acidobacteriota</taxon>
        <taxon>Candidatus Polarisedimenticolia</taxon>
        <taxon>Candidatus Polarisedimenticolales</taxon>
        <taxon>Candidatus Polarisedimenticolaceae</taxon>
        <taxon>Candidatus Polarisedimenticola</taxon>
    </lineage>
</organism>
<evidence type="ECO:0000313" key="1">
    <source>
        <dbReference type="EMBL" id="MBD3867317.1"/>
    </source>
</evidence>
<proteinExistence type="predicted"/>
<comment type="caution">
    <text evidence="1">The sequence shown here is derived from an EMBL/GenBank/DDBJ whole genome shotgun (WGS) entry which is preliminary data.</text>
</comment>
<dbReference type="EMBL" id="JACXWD010000008">
    <property type="protein sequence ID" value="MBD3867317.1"/>
    <property type="molecule type" value="Genomic_DNA"/>
</dbReference>
<protein>
    <recommendedName>
        <fullName evidence="3">Lipocalin-like domain-containing protein</fullName>
    </recommendedName>
</protein>